<evidence type="ECO:0000256" key="1">
    <source>
        <dbReference type="SAM" id="SignalP"/>
    </source>
</evidence>
<feature type="chain" id="PRO_5046936737" evidence="1">
    <location>
        <begin position="34"/>
        <end position="343"/>
    </location>
</feature>
<dbReference type="RefSeq" id="WP_208812668.1">
    <property type="nucleotide sequence ID" value="NZ_WVUH01000049.1"/>
</dbReference>
<evidence type="ECO:0000313" key="2">
    <source>
        <dbReference type="EMBL" id="MBO4206067.1"/>
    </source>
</evidence>
<evidence type="ECO:0000313" key="3">
    <source>
        <dbReference type="Proteomes" id="UP000823521"/>
    </source>
</evidence>
<keyword evidence="1" id="KW-0732">Signal</keyword>
<protein>
    <submittedName>
        <fullName evidence="2">Uncharacterized protein</fullName>
    </submittedName>
</protein>
<dbReference type="Proteomes" id="UP000823521">
    <property type="component" value="Unassembled WGS sequence"/>
</dbReference>
<gene>
    <name evidence="2" type="ORF">GSF22_08615</name>
</gene>
<comment type="caution">
    <text evidence="2">The sequence shown here is derived from an EMBL/GenBank/DDBJ whole genome shotgun (WGS) entry which is preliminary data.</text>
</comment>
<sequence length="343" mass="36495">MRHRTTLFRRTRSALAGMLTTALLTLGVTVATATPAAANTDATYWAVVDSAGNLVRSSGAVGITRFGTGRYDVHFGVNMDLCSYTATVGDPGTSVVYTPGLVFTASGHLTNQNVYVETKNLAGGLTDFPFHLQAACPSDPGYAVTNASFAVVNASGTLIRGRNAVSVVRFGPGRYDVNFNHNLLTCSWVATIGDPGFSYVYNPGQISANQGRLTSFASYVETRNLSGVLTDYPFHLHVRCPAGTPAGTWAKVDSDSSLNYYQGSNLSGVTRLGPGRYEVRFTRKMAHCNFVATIGDPFAGAVTTPALVFTARRTDTALVYVETKNMAGGLADFPFHLHVSGNC</sequence>
<dbReference type="EMBL" id="WVUH01000049">
    <property type="protein sequence ID" value="MBO4206067.1"/>
    <property type="molecule type" value="Genomic_DNA"/>
</dbReference>
<proteinExistence type="predicted"/>
<accession>A0ABS3VNI9</accession>
<organism evidence="2 3">
    <name type="scientific">Micromonospora echinofusca</name>
    <dbReference type="NCBI Taxonomy" id="47858"/>
    <lineage>
        <taxon>Bacteria</taxon>
        <taxon>Bacillati</taxon>
        <taxon>Actinomycetota</taxon>
        <taxon>Actinomycetes</taxon>
        <taxon>Micromonosporales</taxon>
        <taxon>Micromonosporaceae</taxon>
        <taxon>Micromonospora</taxon>
    </lineage>
</organism>
<feature type="signal peptide" evidence="1">
    <location>
        <begin position="1"/>
        <end position="33"/>
    </location>
</feature>
<keyword evidence="3" id="KW-1185">Reference proteome</keyword>
<reference evidence="2 3" key="1">
    <citation type="submission" date="2019-12" db="EMBL/GenBank/DDBJ databases">
        <title>Whole genome sequencing of endophytic Actinobacterium Micromonospora sp. MPMI6T.</title>
        <authorList>
            <person name="Evv R."/>
            <person name="Podile A.R."/>
        </authorList>
    </citation>
    <scope>NUCLEOTIDE SEQUENCE [LARGE SCALE GENOMIC DNA]</scope>
    <source>
        <strain evidence="2 3">MPMI6</strain>
    </source>
</reference>
<name>A0ABS3VNI9_MICEH</name>